<evidence type="ECO:0000259" key="7">
    <source>
        <dbReference type="Pfam" id="PF00135"/>
    </source>
</evidence>
<organism evidence="8 9">
    <name type="scientific">Ceratina calcarata</name>
    <dbReference type="NCBI Taxonomy" id="156304"/>
    <lineage>
        <taxon>Eukaryota</taxon>
        <taxon>Metazoa</taxon>
        <taxon>Ecdysozoa</taxon>
        <taxon>Arthropoda</taxon>
        <taxon>Hexapoda</taxon>
        <taxon>Insecta</taxon>
        <taxon>Pterygota</taxon>
        <taxon>Neoptera</taxon>
        <taxon>Endopterygota</taxon>
        <taxon>Hymenoptera</taxon>
        <taxon>Apocrita</taxon>
        <taxon>Aculeata</taxon>
        <taxon>Apoidea</taxon>
        <taxon>Anthophila</taxon>
        <taxon>Apidae</taxon>
        <taxon>Ceratina</taxon>
        <taxon>Zadontomerus</taxon>
    </lineage>
</organism>
<keyword evidence="8" id="KW-1185">Reference proteome</keyword>
<comment type="similarity">
    <text evidence="1 6">Belongs to the type-B carboxylesterase/lipase family.</text>
</comment>
<gene>
    <name evidence="9" type="primary">LOC108623562</name>
</gene>
<evidence type="ECO:0000256" key="6">
    <source>
        <dbReference type="RuleBase" id="RU361235"/>
    </source>
</evidence>
<evidence type="ECO:0000313" key="9">
    <source>
        <dbReference type="RefSeq" id="XP_017877630.1"/>
    </source>
</evidence>
<feature type="domain" description="Carboxylesterase type B" evidence="7">
    <location>
        <begin position="6"/>
        <end position="431"/>
    </location>
</feature>
<dbReference type="PANTHER" id="PTHR43142">
    <property type="entry name" value="CARBOXYLIC ESTER HYDROLASE"/>
    <property type="match status" value="1"/>
</dbReference>
<dbReference type="EC" id="3.1.1.-" evidence="6"/>
<dbReference type="Gene3D" id="3.40.50.1820">
    <property type="entry name" value="alpha/beta hydrolase"/>
    <property type="match status" value="1"/>
</dbReference>
<dbReference type="InterPro" id="IPR002018">
    <property type="entry name" value="CarbesteraseB"/>
</dbReference>
<evidence type="ECO:0000256" key="2">
    <source>
        <dbReference type="ARBA" id="ARBA00022487"/>
    </source>
</evidence>
<proteinExistence type="inferred from homology"/>
<keyword evidence="4" id="KW-1015">Disulfide bond</keyword>
<keyword evidence="2" id="KW-0719">Serine esterase</keyword>
<dbReference type="GeneID" id="108623562"/>
<sequence>MPSEMTVVRVKQGLLRGVVDENVYGEPFLAFRGIPYAKPPTGPLRFKDPQPPEPWTGERDASKFGDVCAQYDFMTKEVKGSDDCLYLNVYKPTCDAQKKRAVMVWIHGGAFILGSGNDDIYGPDYLIRKDIVLVTINYRIGVLGFLNVEHEVATGNQGLKDQVMALRWVKENISSFGGDPDNVTIFGESAGSASIHYLTISPLAEGLFHKAIAQSGVAVNPWACTTLEPKLRVYQLAAKLGEHSIVPENVIKFLQTVDPVKLIATEREFLTPMQRFIEFGVFIPSIDDKSPNPFMPEHPLVMSQKGVQVPLIIGFNSNEGSLFLGPFGNSYGLPVNRQNDTEKDLATISENFGLVMFLELQKRLERRGITPNDVKRLYFGDKPIRKEMIQEYANYVSDSFFLQGIYDVIDIQTKKSTQPTYFYKFVFDTNTNLKLAYNIT</sequence>
<dbReference type="Proteomes" id="UP000694925">
    <property type="component" value="Unplaced"/>
</dbReference>
<evidence type="ECO:0000313" key="8">
    <source>
        <dbReference type="Proteomes" id="UP000694925"/>
    </source>
</evidence>
<evidence type="ECO:0000256" key="5">
    <source>
        <dbReference type="ARBA" id="ARBA00023180"/>
    </source>
</evidence>
<evidence type="ECO:0000256" key="4">
    <source>
        <dbReference type="ARBA" id="ARBA00023157"/>
    </source>
</evidence>
<dbReference type="KEGG" id="ccal:108623562"/>
<reference evidence="9" key="1">
    <citation type="submission" date="2025-08" db="UniProtKB">
        <authorList>
            <consortium name="RefSeq"/>
        </authorList>
    </citation>
    <scope>IDENTIFICATION</scope>
    <source>
        <tissue evidence="9">Whole body</tissue>
    </source>
</reference>
<keyword evidence="3 6" id="KW-0378">Hydrolase</keyword>
<dbReference type="PROSITE" id="PS00122">
    <property type="entry name" value="CARBOXYLESTERASE_B_1"/>
    <property type="match status" value="1"/>
</dbReference>
<dbReference type="AlphaFoldDB" id="A0AAJ7IVU0"/>
<protein>
    <recommendedName>
        <fullName evidence="6">Carboxylic ester hydrolase</fullName>
        <ecNumber evidence="6">3.1.1.-</ecNumber>
    </recommendedName>
</protein>
<evidence type="ECO:0000256" key="3">
    <source>
        <dbReference type="ARBA" id="ARBA00022801"/>
    </source>
</evidence>
<dbReference type="Pfam" id="PF00135">
    <property type="entry name" value="COesterase"/>
    <property type="match status" value="1"/>
</dbReference>
<dbReference type="GO" id="GO:0052689">
    <property type="term" value="F:carboxylic ester hydrolase activity"/>
    <property type="evidence" value="ECO:0007669"/>
    <property type="project" value="UniProtKB-KW"/>
</dbReference>
<dbReference type="InterPro" id="IPR029058">
    <property type="entry name" value="AB_hydrolase_fold"/>
</dbReference>
<evidence type="ECO:0000256" key="1">
    <source>
        <dbReference type="ARBA" id="ARBA00005964"/>
    </source>
</evidence>
<dbReference type="PROSITE" id="PS00941">
    <property type="entry name" value="CARBOXYLESTERASE_B_2"/>
    <property type="match status" value="1"/>
</dbReference>
<feature type="non-terminal residue" evidence="9">
    <location>
        <position position="440"/>
    </location>
</feature>
<dbReference type="SUPFAM" id="SSF53474">
    <property type="entry name" value="alpha/beta-Hydrolases"/>
    <property type="match status" value="1"/>
</dbReference>
<accession>A0AAJ7IVU0</accession>
<dbReference type="PANTHER" id="PTHR43142:SF1">
    <property type="entry name" value="CARBOXYLIC ESTER HYDROLASE"/>
    <property type="match status" value="1"/>
</dbReference>
<dbReference type="InterPro" id="IPR019819">
    <property type="entry name" value="Carboxylesterase_B_CS"/>
</dbReference>
<keyword evidence="5" id="KW-0325">Glycoprotein</keyword>
<dbReference type="RefSeq" id="XP_017877630.1">
    <property type="nucleotide sequence ID" value="XM_018022141.2"/>
</dbReference>
<name>A0AAJ7IVU0_9HYME</name>
<dbReference type="InterPro" id="IPR019826">
    <property type="entry name" value="Carboxylesterase_B_AS"/>
</dbReference>